<evidence type="ECO:0000313" key="3">
    <source>
        <dbReference type="Proteomes" id="UP001153269"/>
    </source>
</evidence>
<feature type="compositionally biased region" description="Polar residues" evidence="1">
    <location>
        <begin position="28"/>
        <end position="37"/>
    </location>
</feature>
<keyword evidence="3" id="KW-1185">Reference proteome</keyword>
<evidence type="ECO:0000256" key="1">
    <source>
        <dbReference type="SAM" id="MobiDB-lite"/>
    </source>
</evidence>
<protein>
    <submittedName>
        <fullName evidence="2">Uncharacterized protein</fullName>
    </submittedName>
</protein>
<feature type="region of interest" description="Disordered" evidence="1">
    <location>
        <begin position="54"/>
        <end position="77"/>
    </location>
</feature>
<dbReference type="EMBL" id="CADEAL010002955">
    <property type="protein sequence ID" value="CAB1442894.1"/>
    <property type="molecule type" value="Genomic_DNA"/>
</dbReference>
<evidence type="ECO:0000313" key="2">
    <source>
        <dbReference type="EMBL" id="CAB1442894.1"/>
    </source>
</evidence>
<sequence>MFIGGATLSTILLRTPLLRSPRPRASSECGSPTQGDTGQRVRFQFGLRPVDTGILASRERHEKLSSASPRDPVSSRPAAEYGARMYASPNTLPTGIRVERHRTRDDHTLALGGRLGTGAWGPNLAHTHVPCHATVRPRCRRGFTPALRSRIVNVQRPLESDLRTRLTCIL</sequence>
<accession>A0A9N7YSK7</accession>
<feature type="region of interest" description="Disordered" evidence="1">
    <location>
        <begin position="19"/>
        <end position="38"/>
    </location>
</feature>
<gene>
    <name evidence="2" type="ORF">PLEPLA_LOCUS30613</name>
</gene>
<name>A0A9N7YSK7_PLEPL</name>
<dbReference type="AlphaFoldDB" id="A0A9N7YSK7"/>
<proteinExistence type="predicted"/>
<dbReference type="Proteomes" id="UP001153269">
    <property type="component" value="Unassembled WGS sequence"/>
</dbReference>
<organism evidence="2 3">
    <name type="scientific">Pleuronectes platessa</name>
    <name type="common">European plaice</name>
    <dbReference type="NCBI Taxonomy" id="8262"/>
    <lineage>
        <taxon>Eukaryota</taxon>
        <taxon>Metazoa</taxon>
        <taxon>Chordata</taxon>
        <taxon>Craniata</taxon>
        <taxon>Vertebrata</taxon>
        <taxon>Euteleostomi</taxon>
        <taxon>Actinopterygii</taxon>
        <taxon>Neopterygii</taxon>
        <taxon>Teleostei</taxon>
        <taxon>Neoteleostei</taxon>
        <taxon>Acanthomorphata</taxon>
        <taxon>Carangaria</taxon>
        <taxon>Pleuronectiformes</taxon>
        <taxon>Pleuronectoidei</taxon>
        <taxon>Pleuronectidae</taxon>
        <taxon>Pleuronectes</taxon>
    </lineage>
</organism>
<comment type="caution">
    <text evidence="2">The sequence shown here is derived from an EMBL/GenBank/DDBJ whole genome shotgun (WGS) entry which is preliminary data.</text>
</comment>
<reference evidence="2" key="1">
    <citation type="submission" date="2020-03" db="EMBL/GenBank/DDBJ databases">
        <authorList>
            <person name="Weist P."/>
        </authorList>
    </citation>
    <scope>NUCLEOTIDE SEQUENCE</scope>
</reference>